<dbReference type="InterPro" id="IPR032312">
    <property type="entry name" value="LacZ_4"/>
</dbReference>
<evidence type="ECO:0000313" key="12">
    <source>
        <dbReference type="EMBL" id="KIO77112.1"/>
    </source>
</evidence>
<evidence type="ECO:0000256" key="2">
    <source>
        <dbReference type="ARBA" id="ARBA00001913"/>
    </source>
</evidence>
<dbReference type="InterPro" id="IPR006104">
    <property type="entry name" value="Glyco_hydro_2_N"/>
</dbReference>
<evidence type="ECO:0000313" key="13">
    <source>
        <dbReference type="Proteomes" id="UP000032049"/>
    </source>
</evidence>
<keyword evidence="7" id="KW-0106">Calcium</keyword>
<dbReference type="GO" id="GO:0030246">
    <property type="term" value="F:carbohydrate binding"/>
    <property type="evidence" value="ECO:0007669"/>
    <property type="project" value="InterPro"/>
</dbReference>
<protein>
    <recommendedName>
        <fullName evidence="5 10">Beta-galactosidase</fullName>
        <ecNumber evidence="5 10">3.2.1.23</ecNumber>
    </recommendedName>
    <alternativeName>
        <fullName evidence="9 10">Lactase</fullName>
    </alternativeName>
</protein>
<comment type="cofactor">
    <cofactor evidence="2">
        <name>Ca(2+)</name>
        <dbReference type="ChEBI" id="CHEBI:29108"/>
    </cofactor>
</comment>
<evidence type="ECO:0000256" key="5">
    <source>
        <dbReference type="ARBA" id="ARBA00012756"/>
    </source>
</evidence>
<dbReference type="Pfam" id="PF02837">
    <property type="entry name" value="Glyco_hydro_2_N"/>
    <property type="match status" value="1"/>
</dbReference>
<dbReference type="GO" id="GO:0009341">
    <property type="term" value="C:beta-galactosidase complex"/>
    <property type="evidence" value="ECO:0007669"/>
    <property type="project" value="InterPro"/>
</dbReference>
<dbReference type="Pfam" id="PF00703">
    <property type="entry name" value="Glyco_hydro_2"/>
    <property type="match status" value="1"/>
</dbReference>
<accession>A0A0D0GIL9</accession>
<feature type="domain" description="Beta galactosidase small chain/" evidence="11">
    <location>
        <begin position="734"/>
        <end position="1010"/>
    </location>
</feature>
<dbReference type="PRINTS" id="PR00132">
    <property type="entry name" value="GLHYDRLASE2"/>
</dbReference>
<dbReference type="SUPFAM" id="SSF74650">
    <property type="entry name" value="Galactose mutarotase-like"/>
    <property type="match status" value="1"/>
</dbReference>
<evidence type="ECO:0000256" key="1">
    <source>
        <dbReference type="ARBA" id="ARBA00001412"/>
    </source>
</evidence>
<dbReference type="Gene3D" id="2.70.98.10">
    <property type="match status" value="1"/>
</dbReference>
<dbReference type="InterPro" id="IPR014718">
    <property type="entry name" value="GH-type_carb-bd"/>
</dbReference>
<sequence length="1027" mass="117909">MSCCFFIIPFQLFAQNPDWENPHKPSLNTVHPHAWFIPEQAQTQSLDGLWRFKLVQNPSLRPLDFFKNPVQTRNWKTIKVPAHWQTEGYDKYIFTDVEYPIPPDPPFVPRDYNPVGSYQKDFTIDPAWQGKKVFIHLGAVNSFFYLWINNVYMGFSKDSKTPTEFDITGALKKGKNTVSLQVFRFSDATYLEGQDMWKLSGIERSVFLIARPLFHIFDFKVKATLDQDYRDGVFELDVAFNKSWGQRPVEGKVIAKIADPSGRVVYESHQWIRNIQQLKFSGKIAEVKSWNAEHPELYQLTITQLNGAGKVVESIQHQLGFRTAEVKNGLFLINGKPIKIKGVNRHEHDMLTGKVITEESMLRDIRLMKELNINAVRCSHYPNSEKWYSLCDQYGLYVIDEANIECDGMSMRPLITLSDKPDWKNAYLDRIERMWERDKNFSCIITWSLGNESGFGENLIAGYNWLKEKDKTRPVQYEAAKQARYSDIYCPMYKSLTVMKDYVKTWRDRPLIQCEYAHMMGNSGGNLKDDWDLIYKYPQLQGGFIWDFADQTFARKDKMGNKIWAYGRDMGKVGLTSDTSFCADGLLAADRTFHPQAYELQKVYQNVGFEAKDLKNYAFLLKNRFDFSDLSAYGIRWFIKGDGQFVAKGELGSIALKAQDEREIKLDVPDFSPQPGTAYFLTFEVYLKKASALLPGNFVVAKEQFELPVAVRFTGTDRQPSVSLDSVVKADRISYSTAAFTVGFNQKNGLLDEYSIDGRQLIKEALEPHFWRAATDNDIGNSLQIRSKVWQHAFKKARLISFEKSQLSKDKAMITAVHELAEVGLNCRTTYIVHSNGDVEVNYQLKAGSGHEPEMQRVGMRVILNPEFDRVSWLGRGPFDNYSDRNYAAHTDLYQMKADSLFYPYPRAQESGYRTGVKWAAILNAEGTGLMAIGKPELSIGVLHFDLQKLDFDKDAPENVHGGSMISEPLIWWNIDLQQTGVGGDNSWGAQTHAEYRLPYQDYKYAFTLRPVFKKQVLTDRAKNSKP</sequence>
<dbReference type="SUPFAM" id="SSF49785">
    <property type="entry name" value="Galactose-binding domain-like"/>
    <property type="match status" value="1"/>
</dbReference>
<dbReference type="AlphaFoldDB" id="A0A0D0GIL9"/>
<keyword evidence="8 10" id="KW-0326">Glycosidase</keyword>
<evidence type="ECO:0000256" key="6">
    <source>
        <dbReference type="ARBA" id="ARBA00022801"/>
    </source>
</evidence>
<comment type="subunit">
    <text evidence="4">Monomer.</text>
</comment>
<dbReference type="InterPro" id="IPR004199">
    <property type="entry name" value="B-gal_small/dom_5"/>
</dbReference>
<dbReference type="InterPro" id="IPR006101">
    <property type="entry name" value="Glyco_hydro_2"/>
</dbReference>
<dbReference type="InterPro" id="IPR050347">
    <property type="entry name" value="Bact_Beta-galactosidase"/>
</dbReference>
<dbReference type="InterPro" id="IPR013783">
    <property type="entry name" value="Ig-like_fold"/>
</dbReference>
<evidence type="ECO:0000256" key="8">
    <source>
        <dbReference type="ARBA" id="ARBA00023295"/>
    </source>
</evidence>
<dbReference type="Proteomes" id="UP000032049">
    <property type="component" value="Unassembled WGS sequence"/>
</dbReference>
<keyword evidence="13" id="KW-1185">Reference proteome</keyword>
<evidence type="ECO:0000256" key="3">
    <source>
        <dbReference type="ARBA" id="ARBA00007401"/>
    </source>
</evidence>
<dbReference type="PANTHER" id="PTHR46323">
    <property type="entry name" value="BETA-GALACTOSIDASE"/>
    <property type="match status" value="1"/>
</dbReference>
<dbReference type="Pfam" id="PF02929">
    <property type="entry name" value="Bgal_small_N"/>
    <property type="match status" value="1"/>
</dbReference>
<dbReference type="SMART" id="SM01038">
    <property type="entry name" value="Bgal_small_N"/>
    <property type="match status" value="1"/>
</dbReference>
<comment type="catalytic activity">
    <reaction evidence="1 10">
        <text>Hydrolysis of terminal non-reducing beta-D-galactose residues in beta-D-galactosides.</text>
        <dbReference type="EC" id="3.2.1.23"/>
    </reaction>
</comment>
<dbReference type="Gene3D" id="2.60.40.10">
    <property type="entry name" value="Immunoglobulins"/>
    <property type="match status" value="2"/>
</dbReference>
<dbReference type="EMBL" id="JXRA01000045">
    <property type="protein sequence ID" value="KIO77112.1"/>
    <property type="molecule type" value="Genomic_DNA"/>
</dbReference>
<dbReference type="Pfam" id="PF02836">
    <property type="entry name" value="Glyco_hydro_2_C"/>
    <property type="match status" value="1"/>
</dbReference>
<dbReference type="Pfam" id="PF16353">
    <property type="entry name" value="LacZ_4"/>
    <property type="match status" value="1"/>
</dbReference>
<evidence type="ECO:0000256" key="7">
    <source>
        <dbReference type="ARBA" id="ARBA00022837"/>
    </source>
</evidence>
<dbReference type="SUPFAM" id="SSF51445">
    <property type="entry name" value="(Trans)glycosidases"/>
    <property type="match status" value="1"/>
</dbReference>
<dbReference type="InterPro" id="IPR036156">
    <property type="entry name" value="Beta-gal/glucu_dom_sf"/>
</dbReference>
<evidence type="ECO:0000259" key="11">
    <source>
        <dbReference type="SMART" id="SM01038"/>
    </source>
</evidence>
<dbReference type="SUPFAM" id="SSF49303">
    <property type="entry name" value="beta-Galactosidase/glucuronidase domain"/>
    <property type="match status" value="2"/>
</dbReference>
<dbReference type="InterPro" id="IPR023230">
    <property type="entry name" value="Glyco_hydro_2_CS"/>
</dbReference>
<comment type="similarity">
    <text evidence="3 10">Belongs to the glycosyl hydrolase 2 family.</text>
</comment>
<dbReference type="EC" id="3.2.1.23" evidence="5 10"/>
<dbReference type="InterPro" id="IPR006103">
    <property type="entry name" value="Glyco_hydro_2_cat"/>
</dbReference>
<dbReference type="InterPro" id="IPR017853">
    <property type="entry name" value="GH"/>
</dbReference>
<dbReference type="PANTHER" id="PTHR46323:SF2">
    <property type="entry name" value="BETA-GALACTOSIDASE"/>
    <property type="match status" value="1"/>
</dbReference>
<dbReference type="GO" id="GO:0005990">
    <property type="term" value="P:lactose catabolic process"/>
    <property type="evidence" value="ECO:0007669"/>
    <property type="project" value="TreeGrafter"/>
</dbReference>
<reference evidence="12 13" key="1">
    <citation type="submission" date="2015-01" db="EMBL/GenBank/DDBJ databases">
        <title>Draft genome sequence of Pedobacter sp. NL19 isolated from sludge of an effluent treatment pond in an abandoned uranium mine.</title>
        <authorList>
            <person name="Santos T."/>
            <person name="Caetano T."/>
            <person name="Covas C."/>
            <person name="Cruz A."/>
            <person name="Mendo S."/>
        </authorList>
    </citation>
    <scope>NUCLEOTIDE SEQUENCE [LARGE SCALE GENOMIC DNA]</scope>
    <source>
        <strain evidence="12 13">NL19</strain>
    </source>
</reference>
<comment type="caution">
    <text evidence="12">The sequence shown here is derived from an EMBL/GenBank/DDBJ whole genome shotgun (WGS) entry which is preliminary data.</text>
</comment>
<evidence type="ECO:0000256" key="10">
    <source>
        <dbReference type="RuleBase" id="RU361154"/>
    </source>
</evidence>
<dbReference type="STRING" id="1503925.TH53_11240"/>
<gene>
    <name evidence="12" type="ORF">TH53_11240</name>
</gene>
<proteinExistence type="inferred from homology"/>
<dbReference type="InterPro" id="IPR011013">
    <property type="entry name" value="Gal_mutarotase_sf_dom"/>
</dbReference>
<evidence type="ECO:0000256" key="9">
    <source>
        <dbReference type="ARBA" id="ARBA00032230"/>
    </source>
</evidence>
<evidence type="ECO:0000256" key="4">
    <source>
        <dbReference type="ARBA" id="ARBA00011245"/>
    </source>
</evidence>
<dbReference type="InterPro" id="IPR006102">
    <property type="entry name" value="Ig-like_GH2"/>
</dbReference>
<dbReference type="Gene3D" id="2.60.120.260">
    <property type="entry name" value="Galactose-binding domain-like"/>
    <property type="match status" value="1"/>
</dbReference>
<organism evidence="12 13">
    <name type="scientific">Pedobacter lusitanus</name>
    <dbReference type="NCBI Taxonomy" id="1503925"/>
    <lineage>
        <taxon>Bacteria</taxon>
        <taxon>Pseudomonadati</taxon>
        <taxon>Bacteroidota</taxon>
        <taxon>Sphingobacteriia</taxon>
        <taxon>Sphingobacteriales</taxon>
        <taxon>Sphingobacteriaceae</taxon>
        <taxon>Pedobacter</taxon>
    </lineage>
</organism>
<name>A0A0D0GIL9_9SPHI</name>
<keyword evidence="6 10" id="KW-0378">Hydrolase</keyword>
<dbReference type="Gene3D" id="3.20.20.80">
    <property type="entry name" value="Glycosidases"/>
    <property type="match status" value="1"/>
</dbReference>
<dbReference type="InterPro" id="IPR008979">
    <property type="entry name" value="Galactose-bd-like_sf"/>
</dbReference>
<dbReference type="PROSITE" id="PS00719">
    <property type="entry name" value="GLYCOSYL_HYDROL_F2_1"/>
    <property type="match status" value="1"/>
</dbReference>
<dbReference type="GO" id="GO:0004565">
    <property type="term" value="F:beta-galactosidase activity"/>
    <property type="evidence" value="ECO:0007669"/>
    <property type="project" value="UniProtKB-EC"/>
</dbReference>